<evidence type="ECO:0000256" key="4">
    <source>
        <dbReference type="SAM" id="SignalP"/>
    </source>
</evidence>
<evidence type="ECO:0000256" key="2">
    <source>
        <dbReference type="ARBA" id="ARBA00005695"/>
    </source>
</evidence>
<evidence type="ECO:0000259" key="5">
    <source>
        <dbReference type="Pfam" id="PF00496"/>
    </source>
</evidence>
<dbReference type="AlphaFoldDB" id="A0A1N7IVH4"/>
<dbReference type="Gene3D" id="3.40.190.10">
    <property type="entry name" value="Periplasmic binding protein-like II"/>
    <property type="match status" value="1"/>
</dbReference>
<dbReference type="InterPro" id="IPR023765">
    <property type="entry name" value="SBP_5_CS"/>
</dbReference>
<comment type="similarity">
    <text evidence="2">Belongs to the bacterial solute-binding protein 5 family.</text>
</comment>
<dbReference type="Gene3D" id="3.10.105.10">
    <property type="entry name" value="Dipeptide-binding Protein, Domain 3"/>
    <property type="match status" value="1"/>
</dbReference>
<dbReference type="OrthoDB" id="9046151at2"/>
<gene>
    <name evidence="6" type="ORF">SAMN05444817_102157</name>
</gene>
<protein>
    <submittedName>
        <fullName evidence="6">Peptide/nickel transport system substrate-binding protein</fullName>
    </submittedName>
</protein>
<dbReference type="CDD" id="cd08503">
    <property type="entry name" value="PBP2_NikA_DppA_OppA_like_17"/>
    <property type="match status" value="1"/>
</dbReference>
<dbReference type="GO" id="GO:0043190">
    <property type="term" value="C:ATP-binding cassette (ABC) transporter complex"/>
    <property type="evidence" value="ECO:0007669"/>
    <property type="project" value="InterPro"/>
</dbReference>
<dbReference type="SUPFAM" id="SSF53850">
    <property type="entry name" value="Periplasmic binding protein-like II"/>
    <property type="match status" value="1"/>
</dbReference>
<feature type="signal peptide" evidence="4">
    <location>
        <begin position="1"/>
        <end position="23"/>
    </location>
</feature>
<dbReference type="GO" id="GO:1904680">
    <property type="term" value="F:peptide transmembrane transporter activity"/>
    <property type="evidence" value="ECO:0007669"/>
    <property type="project" value="TreeGrafter"/>
</dbReference>
<evidence type="ECO:0000256" key="3">
    <source>
        <dbReference type="ARBA" id="ARBA00022729"/>
    </source>
</evidence>
<dbReference type="PIRSF" id="PIRSF002741">
    <property type="entry name" value="MppA"/>
    <property type="match status" value="1"/>
</dbReference>
<dbReference type="GO" id="GO:0015833">
    <property type="term" value="P:peptide transport"/>
    <property type="evidence" value="ECO:0007669"/>
    <property type="project" value="TreeGrafter"/>
</dbReference>
<sequence length="518" mass="57441">MVELSRRQLLGTAAVAGSATALAACSPTMPAENIVTSGPPRKGGTLRVGLVGGSTADTVDAHIPASSSDAARVVNLYESLVRRGYEYELENRLAESLEPNEDATEWTIRLREGVKFSDGRPVRPEDVIATYERVADPDDPKNGAGSIAHIEAMNVVDDRTLTISLSRPDATLTDALAEYQMGIVPEDYDPENPIGAGPFKLVSFSAGRETVMERNEHFFLGPANLDRVEVVDFYQEDAMLNALLSSQVDGIGALNHALVRVIESDPRMRVVSSETGMWLPFTMRVDHEPFDDERVRQAMRLACARPGMVDQVFSGEGQVGNDMFALYDPAYPHEFPQREQNIEKAKKLLADAGYPDGIDVTLATSEIASGAVRAAQVFTEQVRDAGIRVKIDQVDSTTFWADGNYLSYPFSQTFYYTRNFLEQVNRCATEDAPFNETHWVDDEFTARVEAARGIVDDRERSKEIKELQREFYDRGGYIIWGFPNQVDAYHNYVVGARPHPSGIALSQALFYDMWIAEA</sequence>
<dbReference type="STRING" id="1161099.SAMN05444817_102157"/>
<comment type="subcellular location">
    <subcellularLocation>
        <location evidence="1">Cell membrane</location>
        <topology evidence="1">Lipid-anchor</topology>
    </subcellularLocation>
</comment>
<accession>A0A1N7IVH4</accession>
<dbReference type="RefSeq" id="WP_076598489.1">
    <property type="nucleotide sequence ID" value="NZ_CP046976.1"/>
</dbReference>
<feature type="chain" id="PRO_5013065998" evidence="4">
    <location>
        <begin position="24"/>
        <end position="518"/>
    </location>
</feature>
<keyword evidence="7" id="KW-1185">Reference proteome</keyword>
<dbReference type="InterPro" id="IPR006311">
    <property type="entry name" value="TAT_signal"/>
</dbReference>
<dbReference type="PROSITE" id="PS51318">
    <property type="entry name" value="TAT"/>
    <property type="match status" value="1"/>
</dbReference>
<evidence type="ECO:0000313" key="6">
    <source>
        <dbReference type="EMBL" id="SIS41119.1"/>
    </source>
</evidence>
<dbReference type="InterPro" id="IPR000914">
    <property type="entry name" value="SBP_5_dom"/>
</dbReference>
<evidence type="ECO:0000313" key="7">
    <source>
        <dbReference type="Proteomes" id="UP000186292"/>
    </source>
</evidence>
<dbReference type="PROSITE" id="PS51257">
    <property type="entry name" value="PROKAR_LIPOPROTEIN"/>
    <property type="match status" value="1"/>
</dbReference>
<organism evidence="6 7">
    <name type="scientific">Corynebacterium appendicis CIP 107643</name>
    <dbReference type="NCBI Taxonomy" id="1161099"/>
    <lineage>
        <taxon>Bacteria</taxon>
        <taxon>Bacillati</taxon>
        <taxon>Actinomycetota</taxon>
        <taxon>Actinomycetes</taxon>
        <taxon>Mycobacteriales</taxon>
        <taxon>Corynebacteriaceae</taxon>
        <taxon>Corynebacterium</taxon>
    </lineage>
</organism>
<dbReference type="GO" id="GO:0042597">
    <property type="term" value="C:periplasmic space"/>
    <property type="evidence" value="ECO:0007669"/>
    <property type="project" value="UniProtKB-ARBA"/>
</dbReference>
<evidence type="ECO:0000256" key="1">
    <source>
        <dbReference type="ARBA" id="ARBA00004193"/>
    </source>
</evidence>
<dbReference type="Proteomes" id="UP000186292">
    <property type="component" value="Unassembled WGS sequence"/>
</dbReference>
<keyword evidence="3 4" id="KW-0732">Signal</keyword>
<name>A0A1N7IVH4_9CORY</name>
<dbReference type="InterPro" id="IPR030678">
    <property type="entry name" value="Peptide/Ni-bd"/>
</dbReference>
<reference evidence="7" key="1">
    <citation type="submission" date="2017-01" db="EMBL/GenBank/DDBJ databases">
        <authorList>
            <person name="Varghese N."/>
            <person name="Submissions S."/>
        </authorList>
    </citation>
    <scope>NUCLEOTIDE SEQUENCE [LARGE SCALE GENOMIC DNA]</scope>
    <source>
        <strain evidence="7">DSM 44531</strain>
    </source>
</reference>
<dbReference type="Pfam" id="PF00496">
    <property type="entry name" value="SBP_bac_5"/>
    <property type="match status" value="1"/>
</dbReference>
<dbReference type="InterPro" id="IPR039424">
    <property type="entry name" value="SBP_5"/>
</dbReference>
<dbReference type="PANTHER" id="PTHR30290">
    <property type="entry name" value="PERIPLASMIC BINDING COMPONENT OF ABC TRANSPORTER"/>
    <property type="match status" value="1"/>
</dbReference>
<dbReference type="PROSITE" id="PS01040">
    <property type="entry name" value="SBP_BACTERIAL_5"/>
    <property type="match status" value="1"/>
</dbReference>
<proteinExistence type="inferred from homology"/>
<feature type="domain" description="Solute-binding protein family 5" evidence="5">
    <location>
        <begin position="88"/>
        <end position="407"/>
    </location>
</feature>
<dbReference type="EMBL" id="FTOF01000002">
    <property type="protein sequence ID" value="SIS41119.1"/>
    <property type="molecule type" value="Genomic_DNA"/>
</dbReference>